<keyword evidence="1" id="KW-1133">Transmembrane helix</keyword>
<dbReference type="Proteomes" id="UP000186601">
    <property type="component" value="Unassembled WGS sequence"/>
</dbReference>
<name>A0A2R6NJG8_9APHY</name>
<proteinExistence type="predicted"/>
<keyword evidence="1" id="KW-0472">Membrane</keyword>
<feature type="transmembrane region" description="Helical" evidence="1">
    <location>
        <begin position="485"/>
        <end position="511"/>
    </location>
</feature>
<gene>
    <name evidence="2" type="ORF">PHLCEN_2v11731</name>
</gene>
<reference evidence="2 3" key="1">
    <citation type="submission" date="2018-02" db="EMBL/GenBank/DDBJ databases">
        <title>Genome sequence of the basidiomycete white-rot fungus Phlebia centrifuga.</title>
        <authorList>
            <person name="Granchi Z."/>
            <person name="Peng M."/>
            <person name="de Vries R.P."/>
            <person name="Hilden K."/>
            <person name="Makela M.R."/>
            <person name="Grigoriev I."/>
            <person name="Riley R."/>
        </authorList>
    </citation>
    <scope>NUCLEOTIDE SEQUENCE [LARGE SCALE GENOMIC DNA]</scope>
    <source>
        <strain evidence="2 3">FBCC195</strain>
    </source>
</reference>
<dbReference type="OrthoDB" id="3941538at2759"/>
<sequence length="613" mass="67074">MEKYRVRSVTCLILDVEKSITGYRTQNILDTQVRDTLGRSMYGQTLNLLDLLGVKAAATAAKFSEYAPASASAGVDAVWSVDLVPGVSTTGARVAEDLICPTGGGGESANSSGSIVSRRGIAAEVFIVVHVQGETAMSLPVRPSCKREIAAQLLLTFYHHYRSMNGSNGSLPPREQLTERTALLRDRTTDTPPGTVPNNRLASVGPLVAHLQTQQPPLLPHCSWDSNVPVSQAVKCAYTLVVLLQFSCVLPTHRISARDFFEQWSTEQSDASVLRAVGEEISAVWADLIYQSASSDKLEEVLWLEFPLEDDGTAVVRVVDFLHHERAPDELLIHRALQLSLLKVWKFGHLQRGGVSFLGKIEALCTPRTWSVTVTPFLLTLLAFLPSAPLGPSADDFSYSVILIALSLHVLQLLLPYGPSALLLMPFEEILPPATLLWDVFSGVFVPVVVLFLPALLSASWLLSASLSDTWLRITMLTALDSPPIAARSTFLVLSIVLFVLLLGSLATLVLNRISPTSDRPTNAWDRYGKEIGLDSRRLLARLVVTYSSPDTFPAPFNLLYLLFVQLPISLARRVGLSRMESRLVKLKSLLRRATLVPLALVISAVWLWGVLS</sequence>
<evidence type="ECO:0000313" key="3">
    <source>
        <dbReference type="Proteomes" id="UP000186601"/>
    </source>
</evidence>
<keyword evidence="3" id="KW-1185">Reference proteome</keyword>
<organism evidence="2 3">
    <name type="scientific">Hermanssonia centrifuga</name>
    <dbReference type="NCBI Taxonomy" id="98765"/>
    <lineage>
        <taxon>Eukaryota</taxon>
        <taxon>Fungi</taxon>
        <taxon>Dikarya</taxon>
        <taxon>Basidiomycota</taxon>
        <taxon>Agaricomycotina</taxon>
        <taxon>Agaricomycetes</taxon>
        <taxon>Polyporales</taxon>
        <taxon>Meruliaceae</taxon>
        <taxon>Hermanssonia</taxon>
    </lineage>
</organism>
<feature type="transmembrane region" description="Helical" evidence="1">
    <location>
        <begin position="370"/>
        <end position="390"/>
    </location>
</feature>
<feature type="transmembrane region" description="Helical" evidence="1">
    <location>
        <begin position="437"/>
        <end position="464"/>
    </location>
</feature>
<dbReference type="AlphaFoldDB" id="A0A2R6NJG8"/>
<evidence type="ECO:0000256" key="1">
    <source>
        <dbReference type="SAM" id="Phobius"/>
    </source>
</evidence>
<protein>
    <submittedName>
        <fullName evidence="2">Uncharacterized protein</fullName>
    </submittedName>
</protein>
<accession>A0A2R6NJG8</accession>
<dbReference type="EMBL" id="MLYV02001192">
    <property type="protein sequence ID" value="PSR72388.1"/>
    <property type="molecule type" value="Genomic_DNA"/>
</dbReference>
<evidence type="ECO:0000313" key="2">
    <source>
        <dbReference type="EMBL" id="PSR72388.1"/>
    </source>
</evidence>
<feature type="transmembrane region" description="Helical" evidence="1">
    <location>
        <begin position="593"/>
        <end position="612"/>
    </location>
</feature>
<feature type="transmembrane region" description="Helical" evidence="1">
    <location>
        <begin position="397"/>
        <end position="417"/>
    </location>
</feature>
<keyword evidence="1" id="KW-0812">Transmembrane</keyword>
<comment type="caution">
    <text evidence="2">The sequence shown here is derived from an EMBL/GenBank/DDBJ whole genome shotgun (WGS) entry which is preliminary data.</text>
</comment>